<comment type="caution">
    <text evidence="10">The sequence shown here is derived from an EMBL/GenBank/DDBJ whole genome shotgun (WGS) entry which is preliminary data.</text>
</comment>
<comment type="function">
    <text evidence="7">The GINS complex plays an essential role in the initiation of DNA replication.</text>
</comment>
<dbReference type="CDD" id="cd11713">
    <property type="entry name" value="GINS_A_psf3"/>
    <property type="match status" value="1"/>
</dbReference>
<feature type="domain" description="GINS subunit" evidence="8">
    <location>
        <begin position="81"/>
        <end position="181"/>
    </location>
</feature>
<dbReference type="GO" id="GO:0000727">
    <property type="term" value="P:double-strand break repair via break-induced replication"/>
    <property type="evidence" value="ECO:0007669"/>
    <property type="project" value="EnsemblFungi"/>
</dbReference>
<keyword evidence="5 7" id="KW-0235">DNA replication</keyword>
<organism evidence="10 11">
    <name type="scientific">Zygosaccharomyces rouxii</name>
    <dbReference type="NCBI Taxonomy" id="4956"/>
    <lineage>
        <taxon>Eukaryota</taxon>
        <taxon>Fungi</taxon>
        <taxon>Dikarya</taxon>
        <taxon>Ascomycota</taxon>
        <taxon>Saccharomycotina</taxon>
        <taxon>Saccharomycetes</taxon>
        <taxon>Saccharomycetales</taxon>
        <taxon>Saccharomycetaceae</taxon>
        <taxon>Zygosaccharomyces</taxon>
    </lineage>
</organism>
<dbReference type="PANTHER" id="PTHR22768">
    <property type="entry name" value="DNA REPLICATION COMPLEX GINS PROTEIN PSF3"/>
    <property type="match status" value="1"/>
</dbReference>
<dbReference type="AlphaFoldDB" id="A0A1Q2ZWT8"/>
<evidence type="ECO:0000259" key="8">
    <source>
        <dbReference type="Pfam" id="PF05916"/>
    </source>
</evidence>
<evidence type="ECO:0000256" key="3">
    <source>
        <dbReference type="ARBA" id="ARBA00011352"/>
    </source>
</evidence>
<dbReference type="Pfam" id="PF22466">
    <property type="entry name" value="PSF3_N"/>
    <property type="match status" value="1"/>
</dbReference>
<proteinExistence type="inferred from homology"/>
<dbReference type="GO" id="GO:0000811">
    <property type="term" value="C:GINS complex"/>
    <property type="evidence" value="ECO:0007669"/>
    <property type="project" value="UniProtKB-UniRule"/>
</dbReference>
<gene>
    <name evidence="10" type="ORF">ZYGR_0I01510</name>
</gene>
<evidence type="ECO:0000256" key="2">
    <source>
        <dbReference type="ARBA" id="ARBA00006343"/>
    </source>
</evidence>
<dbReference type="GO" id="GO:1902975">
    <property type="term" value="P:mitotic DNA replication initiation"/>
    <property type="evidence" value="ECO:0007669"/>
    <property type="project" value="TreeGrafter"/>
</dbReference>
<dbReference type="Proteomes" id="UP000187013">
    <property type="component" value="Unassembled WGS sequence"/>
</dbReference>
<dbReference type="InterPro" id="IPR010492">
    <property type="entry name" value="GINS_Psf3"/>
</dbReference>
<sequence length="184" mass="20394">MGYYDVDDILADSAEFSCKFQYDMPGLGYLAGNPGRAIDKNARLDLPLWLARILAIVGGSEDEDDAEEAVPFVELLPAEIFSPKVINAIKADPTSIDLHSISSHFLALSLKWIALFGDEELASICSSLTLARALEINAHASSVNFVSTAELASPFLLTLDESEKKLYRTSHESYKEHKRWMVER</sequence>
<dbReference type="InterPro" id="IPR038437">
    <property type="entry name" value="GINS_Psf3_sf"/>
</dbReference>
<dbReference type="Pfam" id="PF05916">
    <property type="entry name" value="Sld5"/>
    <property type="match status" value="1"/>
</dbReference>
<name>A0A1Q2ZWT8_ZYGRO</name>
<dbReference type="SUPFAM" id="SSF160059">
    <property type="entry name" value="PriA/YqbF domain"/>
    <property type="match status" value="1"/>
</dbReference>
<dbReference type="Gene3D" id="1.20.58.2050">
    <property type="match status" value="1"/>
</dbReference>
<evidence type="ECO:0000256" key="4">
    <source>
        <dbReference type="ARBA" id="ARBA00015140"/>
    </source>
</evidence>
<dbReference type="OrthoDB" id="10251744at2759"/>
<comment type="similarity">
    <text evidence="2 7">Belongs to the GINS3/PSF3 family.</text>
</comment>
<evidence type="ECO:0000256" key="1">
    <source>
        <dbReference type="ARBA" id="ARBA00004123"/>
    </source>
</evidence>
<evidence type="ECO:0000259" key="9">
    <source>
        <dbReference type="Pfam" id="PF22466"/>
    </source>
</evidence>
<dbReference type="GO" id="GO:0043596">
    <property type="term" value="C:nuclear replication fork"/>
    <property type="evidence" value="ECO:0007669"/>
    <property type="project" value="EnsemblFungi"/>
</dbReference>
<evidence type="ECO:0000256" key="5">
    <source>
        <dbReference type="ARBA" id="ARBA00022705"/>
    </source>
</evidence>
<evidence type="ECO:0000256" key="7">
    <source>
        <dbReference type="RuleBase" id="RU367161"/>
    </source>
</evidence>
<dbReference type="CDD" id="cd21693">
    <property type="entry name" value="GINS_B_Psf3"/>
    <property type="match status" value="1"/>
</dbReference>
<keyword evidence="6 7" id="KW-0539">Nucleus</keyword>
<dbReference type="InterPro" id="IPR036224">
    <property type="entry name" value="GINS_bundle-like_dom_sf"/>
</dbReference>
<dbReference type="PANTHER" id="PTHR22768:SF0">
    <property type="entry name" value="DNA REPLICATION COMPLEX GINS PROTEIN PSF3"/>
    <property type="match status" value="1"/>
</dbReference>
<dbReference type="GO" id="GO:0071162">
    <property type="term" value="C:CMG complex"/>
    <property type="evidence" value="ECO:0007669"/>
    <property type="project" value="EnsemblFungi"/>
</dbReference>
<protein>
    <recommendedName>
        <fullName evidence="4 7">DNA replication complex GINS protein PSF3</fullName>
    </recommendedName>
</protein>
<dbReference type="EMBL" id="BDGX01000009">
    <property type="protein sequence ID" value="GAV47855.1"/>
    <property type="molecule type" value="Genomic_DNA"/>
</dbReference>
<comment type="subunit">
    <text evidence="3">Component of the GINS complex which is a heterotetramer of SLD5, PSF1, PSF2 and PSF3.</text>
</comment>
<dbReference type="InterPro" id="IPR055221">
    <property type="entry name" value="PSF3_N"/>
</dbReference>
<dbReference type="SUPFAM" id="SSF158573">
    <property type="entry name" value="GINS helical bundle-like"/>
    <property type="match status" value="1"/>
</dbReference>
<dbReference type="OMA" id="IYKEGWR"/>
<feature type="domain" description="DNA replication complex GINS protein PSF3 N-terminal" evidence="9">
    <location>
        <begin position="4"/>
        <end position="56"/>
    </location>
</feature>
<dbReference type="eggNOG" id="KOG1106">
    <property type="taxonomic scope" value="Eukaryota"/>
</dbReference>
<comment type="subcellular location">
    <subcellularLocation>
        <location evidence="1 7">Nucleus</location>
    </subcellularLocation>
</comment>
<dbReference type="InterPro" id="IPR021151">
    <property type="entry name" value="GINS_A"/>
</dbReference>
<evidence type="ECO:0000313" key="11">
    <source>
        <dbReference type="Proteomes" id="UP000187013"/>
    </source>
</evidence>
<accession>A0A1Q2ZWT8</accession>
<evidence type="ECO:0000256" key="6">
    <source>
        <dbReference type="ARBA" id="ARBA00023242"/>
    </source>
</evidence>
<reference evidence="10 11" key="1">
    <citation type="submission" date="2016-08" db="EMBL/GenBank/DDBJ databases">
        <title>Draft genome sequence of allopolyploid Zygosaccharomyces rouxii.</title>
        <authorList>
            <person name="Watanabe J."/>
            <person name="Uehara K."/>
            <person name="Mogi Y."/>
            <person name="Tsukioka Y."/>
        </authorList>
    </citation>
    <scope>NUCLEOTIDE SEQUENCE [LARGE SCALE GENOMIC DNA]</scope>
    <source>
        <strain evidence="10 11">NBRC 110957</strain>
    </source>
</reference>
<evidence type="ECO:0000313" key="10">
    <source>
        <dbReference type="EMBL" id="GAV47855.1"/>
    </source>
</evidence>